<comment type="caution">
    <text evidence="2">The sequence shown here is derived from an EMBL/GenBank/DDBJ whole genome shotgun (WGS) entry which is preliminary data.</text>
</comment>
<sequence>MPRSPSSWNASASCRLEWRPSRLLGAMLAIIGLLAVCAVLASGLPGWAIALLAPCAAAQTILSLRRYLRLPRRRLVIPAGEGAPTLEGVVLTGCEVQWRGPLAFLAWRDAAGRHGHLAWWPDTLDTRARRELRLAAEGLAVSARGAAMAP</sequence>
<dbReference type="Proteomes" id="UP000292627">
    <property type="component" value="Unassembled WGS sequence"/>
</dbReference>
<reference evidence="2 3" key="1">
    <citation type="submission" date="2019-02" db="EMBL/GenBank/DDBJ databases">
        <title>WGS of Pseudoxanthomonas species novum from clinical isolates.</title>
        <authorList>
            <person name="Bernier A.-M."/>
            <person name="Bernard K."/>
            <person name="Vachon A."/>
        </authorList>
    </citation>
    <scope>NUCLEOTIDE SEQUENCE [LARGE SCALE GENOMIC DNA]</scope>
    <source>
        <strain evidence="2 3">NML171200</strain>
    </source>
</reference>
<keyword evidence="1" id="KW-1133">Transmembrane helix</keyword>
<feature type="transmembrane region" description="Helical" evidence="1">
    <location>
        <begin position="21"/>
        <end position="41"/>
    </location>
</feature>
<evidence type="ECO:0000313" key="2">
    <source>
        <dbReference type="EMBL" id="TAA23713.1"/>
    </source>
</evidence>
<evidence type="ECO:0008006" key="4">
    <source>
        <dbReference type="Google" id="ProtNLM"/>
    </source>
</evidence>
<keyword evidence="1" id="KW-0472">Membrane</keyword>
<name>A0A4V2HCS1_9GAMM</name>
<proteinExistence type="predicted"/>
<accession>A0A4V2HCS1</accession>
<dbReference type="EMBL" id="SHMC01000005">
    <property type="protein sequence ID" value="TAA23713.1"/>
    <property type="molecule type" value="Genomic_DNA"/>
</dbReference>
<protein>
    <recommendedName>
        <fullName evidence="4">Toxin CptA</fullName>
    </recommendedName>
</protein>
<keyword evidence="1" id="KW-0812">Transmembrane</keyword>
<evidence type="ECO:0000313" key="3">
    <source>
        <dbReference type="Proteomes" id="UP000292627"/>
    </source>
</evidence>
<organism evidence="2 3">
    <name type="scientific">Pseudoxanthomonas winnipegensis</name>
    <dbReference type="NCBI Taxonomy" id="2480810"/>
    <lineage>
        <taxon>Bacteria</taxon>
        <taxon>Pseudomonadati</taxon>
        <taxon>Pseudomonadota</taxon>
        <taxon>Gammaproteobacteria</taxon>
        <taxon>Lysobacterales</taxon>
        <taxon>Lysobacteraceae</taxon>
        <taxon>Pseudoxanthomonas</taxon>
    </lineage>
</organism>
<gene>
    <name evidence="2" type="ORF">EA660_13875</name>
</gene>
<feature type="transmembrane region" description="Helical" evidence="1">
    <location>
        <begin position="47"/>
        <end position="64"/>
    </location>
</feature>
<dbReference type="OrthoDB" id="6054402at2"/>
<evidence type="ECO:0000256" key="1">
    <source>
        <dbReference type="SAM" id="Phobius"/>
    </source>
</evidence>
<dbReference type="AlphaFoldDB" id="A0A4V2HCS1"/>